<comment type="caution">
    <text evidence="2">The sequence shown here is derived from an EMBL/GenBank/DDBJ whole genome shotgun (WGS) entry which is preliminary data.</text>
</comment>
<reference evidence="2" key="1">
    <citation type="journal article" date="2020" name="mSystems">
        <title>Genome- and Community-Level Interaction Insights into Carbon Utilization and Element Cycling Functions of Hydrothermarchaeota in Hydrothermal Sediment.</title>
        <authorList>
            <person name="Zhou Z."/>
            <person name="Liu Y."/>
            <person name="Xu W."/>
            <person name="Pan J."/>
            <person name="Luo Z.H."/>
            <person name="Li M."/>
        </authorList>
    </citation>
    <scope>NUCLEOTIDE SEQUENCE [LARGE SCALE GENOMIC DNA]</scope>
    <source>
        <strain evidence="2">SpSt-605</strain>
    </source>
</reference>
<dbReference type="InterPro" id="IPR021320">
    <property type="entry name" value="DUF2905"/>
</dbReference>
<keyword evidence="1" id="KW-1133">Transmembrane helix</keyword>
<name>A0A832GPC4_9BACT</name>
<dbReference type="AlphaFoldDB" id="A0A832GPC4"/>
<accession>A0A832GPC4</accession>
<keyword evidence="1" id="KW-0812">Transmembrane</keyword>
<proteinExistence type="predicted"/>
<sequence>MSGLGKFFILFGLLLVLLGLIITFLPKVPFLGKLPGDIVVNRENFTLYLPLGTSILLSILLTLILNLLLRR</sequence>
<protein>
    <submittedName>
        <fullName evidence="2">DUF2905 domain-containing protein</fullName>
    </submittedName>
</protein>
<dbReference type="PANTHER" id="PTHR36443">
    <property type="entry name" value="BSR5223 PROTEIN"/>
    <property type="match status" value="1"/>
</dbReference>
<evidence type="ECO:0000313" key="2">
    <source>
        <dbReference type="EMBL" id="HGV55766.1"/>
    </source>
</evidence>
<dbReference type="EMBL" id="DSZU01000121">
    <property type="protein sequence ID" value="HGV55766.1"/>
    <property type="molecule type" value="Genomic_DNA"/>
</dbReference>
<organism evidence="2">
    <name type="scientific">Caldimicrobium thiodismutans</name>
    <dbReference type="NCBI Taxonomy" id="1653476"/>
    <lineage>
        <taxon>Bacteria</taxon>
        <taxon>Pseudomonadati</taxon>
        <taxon>Thermodesulfobacteriota</taxon>
        <taxon>Thermodesulfobacteria</taxon>
        <taxon>Thermodesulfobacteriales</taxon>
        <taxon>Thermodesulfobacteriaceae</taxon>
        <taxon>Caldimicrobium</taxon>
    </lineage>
</organism>
<feature type="transmembrane region" description="Helical" evidence="1">
    <location>
        <begin position="45"/>
        <end position="69"/>
    </location>
</feature>
<evidence type="ECO:0000256" key="1">
    <source>
        <dbReference type="SAM" id="Phobius"/>
    </source>
</evidence>
<dbReference type="PANTHER" id="PTHR36443:SF1">
    <property type="entry name" value="BSR5223 PROTEIN"/>
    <property type="match status" value="1"/>
</dbReference>
<keyword evidence="1" id="KW-0472">Membrane</keyword>
<feature type="transmembrane region" description="Helical" evidence="1">
    <location>
        <begin position="7"/>
        <end position="25"/>
    </location>
</feature>
<dbReference type="Pfam" id="PF11146">
    <property type="entry name" value="DUF2905"/>
    <property type="match status" value="1"/>
</dbReference>
<gene>
    <name evidence="2" type="ORF">ENT73_06790</name>
</gene>